<comment type="caution">
    <text evidence="1">The sequence shown here is derived from an EMBL/GenBank/DDBJ whole genome shotgun (WGS) entry which is preliminary data.</text>
</comment>
<dbReference type="EMBL" id="JAUTXU010000029">
    <property type="protein sequence ID" value="KAK3718925.1"/>
    <property type="molecule type" value="Genomic_DNA"/>
</dbReference>
<accession>A0ACC3NP25</accession>
<proteinExistence type="predicted"/>
<dbReference type="Proteomes" id="UP001281147">
    <property type="component" value="Unassembled WGS sequence"/>
</dbReference>
<evidence type="ECO:0000313" key="1">
    <source>
        <dbReference type="EMBL" id="KAK3718925.1"/>
    </source>
</evidence>
<organism evidence="1 2">
    <name type="scientific">Vermiconidia calcicola</name>
    <dbReference type="NCBI Taxonomy" id="1690605"/>
    <lineage>
        <taxon>Eukaryota</taxon>
        <taxon>Fungi</taxon>
        <taxon>Dikarya</taxon>
        <taxon>Ascomycota</taxon>
        <taxon>Pezizomycotina</taxon>
        <taxon>Dothideomycetes</taxon>
        <taxon>Dothideomycetidae</taxon>
        <taxon>Mycosphaerellales</taxon>
        <taxon>Extremaceae</taxon>
        <taxon>Vermiconidia</taxon>
    </lineage>
</organism>
<name>A0ACC3NP25_9PEZI</name>
<gene>
    <name evidence="1" type="ORF">LTR37_004841</name>
</gene>
<protein>
    <submittedName>
        <fullName evidence="1">Uncharacterized protein</fullName>
    </submittedName>
</protein>
<reference evidence="1" key="1">
    <citation type="submission" date="2023-07" db="EMBL/GenBank/DDBJ databases">
        <title>Black Yeasts Isolated from many extreme environments.</title>
        <authorList>
            <person name="Coleine C."/>
            <person name="Stajich J.E."/>
            <person name="Selbmann L."/>
        </authorList>
    </citation>
    <scope>NUCLEOTIDE SEQUENCE</scope>
    <source>
        <strain evidence="1">CCFEE 5714</strain>
    </source>
</reference>
<evidence type="ECO:0000313" key="2">
    <source>
        <dbReference type="Proteomes" id="UP001281147"/>
    </source>
</evidence>
<keyword evidence="2" id="KW-1185">Reference proteome</keyword>
<sequence length="267" mass="28327">MRNRFTSARALAAQHSLFLLLCLLVAGFATVGAAAEPSGTTTTTVTSTTTILTLTTTLSSGEQTQTSLTTAAPSATSSMAPGSGKGPYGGLQFKSAVLNSTNYFRDQHQVGNLTWDSELARFARKHAQKCVFEHSGGPYGENLANNFPDPTTAIDAWYNEEQEYNYEKQKFSESAGHYTQLVWKNTTKVGCGAANCNSDAEEGSNGWLFICEYDPAGNVVGEFGRNVRKVGMDEDGTPGFGVASSMTRSSGLLIALVALSSLAAVCL</sequence>